<feature type="domain" description="RNA polymerase sigma factor 70 region 4 type 2" evidence="9">
    <location>
        <begin position="242"/>
        <end position="293"/>
    </location>
</feature>
<feature type="region of interest" description="Disordered" evidence="7">
    <location>
        <begin position="99"/>
        <end position="136"/>
    </location>
</feature>
<dbReference type="Pfam" id="PF04542">
    <property type="entry name" value="Sigma70_r2"/>
    <property type="match status" value="1"/>
</dbReference>
<dbReference type="InterPro" id="IPR014284">
    <property type="entry name" value="RNA_pol_sigma-70_dom"/>
</dbReference>
<dbReference type="Gene3D" id="1.10.10.10">
    <property type="entry name" value="Winged helix-like DNA-binding domain superfamily/Winged helix DNA-binding domain"/>
    <property type="match status" value="1"/>
</dbReference>
<evidence type="ECO:0000256" key="3">
    <source>
        <dbReference type="ARBA" id="ARBA00023082"/>
    </source>
</evidence>
<comment type="caution">
    <text evidence="10">The sequence shown here is derived from an EMBL/GenBank/DDBJ whole genome shotgun (WGS) entry which is preliminary data.</text>
</comment>
<evidence type="ECO:0000259" key="9">
    <source>
        <dbReference type="Pfam" id="PF08281"/>
    </source>
</evidence>
<dbReference type="InterPro" id="IPR007627">
    <property type="entry name" value="RNA_pol_sigma70_r2"/>
</dbReference>
<feature type="compositionally biased region" description="Polar residues" evidence="7">
    <location>
        <begin position="110"/>
        <end position="122"/>
    </location>
</feature>
<dbReference type="Pfam" id="PF08281">
    <property type="entry name" value="Sigma70_r4_2"/>
    <property type="match status" value="1"/>
</dbReference>
<dbReference type="SUPFAM" id="SSF88946">
    <property type="entry name" value="Sigma2 domain of RNA polymerase sigma factors"/>
    <property type="match status" value="1"/>
</dbReference>
<keyword evidence="2 6" id="KW-0805">Transcription regulation</keyword>
<feature type="region of interest" description="Disordered" evidence="7">
    <location>
        <begin position="1"/>
        <end position="72"/>
    </location>
</feature>
<keyword evidence="4 6" id="KW-0238">DNA-binding</keyword>
<keyword evidence="11" id="KW-1185">Reference proteome</keyword>
<dbReference type="PANTHER" id="PTHR43133:SF8">
    <property type="entry name" value="RNA POLYMERASE SIGMA FACTOR HI_1459-RELATED"/>
    <property type="match status" value="1"/>
</dbReference>
<proteinExistence type="inferred from homology"/>
<evidence type="ECO:0000313" key="10">
    <source>
        <dbReference type="EMBL" id="TKD03540.1"/>
    </source>
</evidence>
<dbReference type="OrthoDB" id="5512435at2"/>
<feature type="compositionally biased region" description="Basic residues" evidence="7">
    <location>
        <begin position="8"/>
        <end position="31"/>
    </location>
</feature>
<dbReference type="InterPro" id="IPR039425">
    <property type="entry name" value="RNA_pol_sigma-70-like"/>
</dbReference>
<dbReference type="InterPro" id="IPR013249">
    <property type="entry name" value="RNA_pol_sigma70_r4_t2"/>
</dbReference>
<dbReference type="InterPro" id="IPR036388">
    <property type="entry name" value="WH-like_DNA-bd_sf"/>
</dbReference>
<evidence type="ECO:0000256" key="4">
    <source>
        <dbReference type="ARBA" id="ARBA00023125"/>
    </source>
</evidence>
<dbReference type="PROSITE" id="PS01063">
    <property type="entry name" value="SIGMA70_ECF"/>
    <property type="match status" value="1"/>
</dbReference>
<dbReference type="SUPFAM" id="SSF88659">
    <property type="entry name" value="Sigma3 and sigma4 domains of RNA polymerase sigma factors"/>
    <property type="match status" value="1"/>
</dbReference>
<feature type="domain" description="RNA polymerase sigma-70 region 2" evidence="8">
    <location>
        <begin position="148"/>
        <end position="210"/>
    </location>
</feature>
<comment type="similarity">
    <text evidence="1 6">Belongs to the sigma-70 factor family. ECF subfamily.</text>
</comment>
<evidence type="ECO:0000313" key="11">
    <source>
        <dbReference type="Proteomes" id="UP000309215"/>
    </source>
</evidence>
<dbReference type="Gene3D" id="1.10.1740.10">
    <property type="match status" value="1"/>
</dbReference>
<name>A0A4U1JA72_9BACT</name>
<evidence type="ECO:0000256" key="6">
    <source>
        <dbReference type="RuleBase" id="RU000716"/>
    </source>
</evidence>
<evidence type="ECO:0000256" key="1">
    <source>
        <dbReference type="ARBA" id="ARBA00010641"/>
    </source>
</evidence>
<sequence>MRPGRPGHAVHRRRRRAGARPNGPRHRHPRPPRLPPRIVKRRAGPPSFRSARPFRQDHGPHSKAPRPIPLGSRGLPRRTYVCIWGIFFSPKLCEKTNDASRRLQHRPASDPQTPYTRSSRAVSNVDVHPESAKKPTLLPSPEASFARFYRECRGFVRSVLRARGVSAREADDLVQEVFMLAWQRHDRLALGDQARPWLYTVALYMASNHRKLARHRVEDLTADLPEPLVFPRMIQAMEATRLLARVLGKLGRKVAAVLIAYEIEGRSMVEIARRLRIRLKTAYARLHLAREKLVSLASNGLECRHRLPLGSLGRRILASE</sequence>
<dbReference type="GO" id="GO:0003677">
    <property type="term" value="F:DNA binding"/>
    <property type="evidence" value="ECO:0007669"/>
    <property type="project" value="UniProtKB-KW"/>
</dbReference>
<dbReference type="GO" id="GO:0006352">
    <property type="term" value="P:DNA-templated transcription initiation"/>
    <property type="evidence" value="ECO:0007669"/>
    <property type="project" value="InterPro"/>
</dbReference>
<dbReference type="NCBIfam" id="TIGR02937">
    <property type="entry name" value="sigma70-ECF"/>
    <property type="match status" value="1"/>
</dbReference>
<evidence type="ECO:0000256" key="5">
    <source>
        <dbReference type="ARBA" id="ARBA00023163"/>
    </source>
</evidence>
<dbReference type="GO" id="GO:0016987">
    <property type="term" value="F:sigma factor activity"/>
    <property type="evidence" value="ECO:0007669"/>
    <property type="project" value="UniProtKB-KW"/>
</dbReference>
<dbReference type="PANTHER" id="PTHR43133">
    <property type="entry name" value="RNA POLYMERASE ECF-TYPE SIGMA FACTO"/>
    <property type="match status" value="1"/>
</dbReference>
<dbReference type="Proteomes" id="UP000309215">
    <property type="component" value="Unassembled WGS sequence"/>
</dbReference>
<evidence type="ECO:0000256" key="2">
    <source>
        <dbReference type="ARBA" id="ARBA00023015"/>
    </source>
</evidence>
<dbReference type="InterPro" id="IPR013324">
    <property type="entry name" value="RNA_pol_sigma_r3/r4-like"/>
</dbReference>
<evidence type="ECO:0000256" key="7">
    <source>
        <dbReference type="SAM" id="MobiDB-lite"/>
    </source>
</evidence>
<organism evidence="10 11">
    <name type="scientific">Polyangium fumosum</name>
    <dbReference type="NCBI Taxonomy" id="889272"/>
    <lineage>
        <taxon>Bacteria</taxon>
        <taxon>Pseudomonadati</taxon>
        <taxon>Myxococcota</taxon>
        <taxon>Polyangia</taxon>
        <taxon>Polyangiales</taxon>
        <taxon>Polyangiaceae</taxon>
        <taxon>Polyangium</taxon>
    </lineage>
</organism>
<gene>
    <name evidence="10" type="ORF">E8A74_25405</name>
</gene>
<keyword evidence="3 6" id="KW-0731">Sigma factor</keyword>
<evidence type="ECO:0000259" key="8">
    <source>
        <dbReference type="Pfam" id="PF04542"/>
    </source>
</evidence>
<keyword evidence="5 6" id="KW-0804">Transcription</keyword>
<dbReference type="InterPro" id="IPR013325">
    <property type="entry name" value="RNA_pol_sigma_r2"/>
</dbReference>
<dbReference type="AlphaFoldDB" id="A0A4U1JA72"/>
<reference evidence="10 11" key="1">
    <citation type="submission" date="2019-04" db="EMBL/GenBank/DDBJ databases">
        <authorList>
            <person name="Li Y."/>
            <person name="Wang J."/>
        </authorList>
    </citation>
    <scope>NUCLEOTIDE SEQUENCE [LARGE SCALE GENOMIC DNA]</scope>
    <source>
        <strain evidence="10 11">DSM 14668</strain>
    </source>
</reference>
<dbReference type="InterPro" id="IPR000838">
    <property type="entry name" value="RNA_pol_sigma70_ECF_CS"/>
</dbReference>
<dbReference type="EMBL" id="SSMQ01000028">
    <property type="protein sequence ID" value="TKD03540.1"/>
    <property type="molecule type" value="Genomic_DNA"/>
</dbReference>
<protein>
    <recommendedName>
        <fullName evidence="6">RNA polymerase sigma factor</fullName>
    </recommendedName>
</protein>
<accession>A0A4U1JA72</accession>